<dbReference type="EMBL" id="VAHF01000003">
    <property type="protein sequence ID" value="TXG68017.1"/>
    <property type="molecule type" value="Genomic_DNA"/>
</dbReference>
<organism evidence="1 2">
    <name type="scientific">Acer yangbiense</name>
    <dbReference type="NCBI Taxonomy" id="1000413"/>
    <lineage>
        <taxon>Eukaryota</taxon>
        <taxon>Viridiplantae</taxon>
        <taxon>Streptophyta</taxon>
        <taxon>Embryophyta</taxon>
        <taxon>Tracheophyta</taxon>
        <taxon>Spermatophyta</taxon>
        <taxon>Magnoliopsida</taxon>
        <taxon>eudicotyledons</taxon>
        <taxon>Gunneridae</taxon>
        <taxon>Pentapetalae</taxon>
        <taxon>rosids</taxon>
        <taxon>malvids</taxon>
        <taxon>Sapindales</taxon>
        <taxon>Sapindaceae</taxon>
        <taxon>Hippocastanoideae</taxon>
        <taxon>Acereae</taxon>
        <taxon>Acer</taxon>
    </lineage>
</organism>
<accession>A0A5C7IF99</accession>
<dbReference type="SUPFAM" id="SSF52058">
    <property type="entry name" value="L domain-like"/>
    <property type="match status" value="1"/>
</dbReference>
<sequence>MEVCDSLKFIVRGQLPSSLKRLEIKSCEKLKYLWDDREESCTFVVDEENNNNTSTSLLEYLEVKECPSLKCLSSRGLLPESLQHLYVFDCSQLTMLSSSGHLPQMLHTLSLDSLPDLESIAERFHNNKSLEEISVSFNSLESLTLRGCHSMLSFPEEGFPTNLTSLKIDGEVKMYKALLEWGLHNLTSLTSLEIWGLPEAESFPQQEMEMTFPPSLIRLSLYNFPNLKRLMGEGFRNLNSLDYLEIIGCPKLTSFPELALPSSLKSLWIYTCPNLKSFSKLGYIYESLDHYEESLSHVMSVSWSCGEDIDLFELVCCCCGASH</sequence>
<comment type="caution">
    <text evidence="1">The sequence shown here is derived from an EMBL/GenBank/DDBJ whole genome shotgun (WGS) entry which is preliminary data.</text>
</comment>
<dbReference type="Gene3D" id="3.80.10.10">
    <property type="entry name" value="Ribonuclease Inhibitor"/>
    <property type="match status" value="2"/>
</dbReference>
<proteinExistence type="predicted"/>
<dbReference type="OrthoDB" id="1896560at2759"/>
<dbReference type="PANTHER" id="PTHR34630">
    <property type="entry name" value="OS11G0677101 PROTEIN"/>
    <property type="match status" value="1"/>
</dbReference>
<protein>
    <recommendedName>
        <fullName evidence="3">NB-ARC domain-containing protein</fullName>
    </recommendedName>
</protein>
<keyword evidence="2" id="KW-1185">Reference proteome</keyword>
<dbReference type="InterPro" id="IPR032675">
    <property type="entry name" value="LRR_dom_sf"/>
</dbReference>
<reference evidence="2" key="1">
    <citation type="journal article" date="2019" name="Gigascience">
        <title>De novo genome assembly of the endangered Acer yangbiense, a plant species with extremely small populations endemic to Yunnan Province, China.</title>
        <authorList>
            <person name="Yang J."/>
            <person name="Wariss H.M."/>
            <person name="Tao L."/>
            <person name="Zhang R."/>
            <person name="Yun Q."/>
            <person name="Hollingsworth P."/>
            <person name="Dao Z."/>
            <person name="Luo G."/>
            <person name="Guo H."/>
            <person name="Ma Y."/>
            <person name="Sun W."/>
        </authorList>
    </citation>
    <scope>NUCLEOTIDE SEQUENCE [LARGE SCALE GENOMIC DNA]</scope>
    <source>
        <strain evidence="2">cv. Malutang</strain>
    </source>
</reference>
<evidence type="ECO:0000313" key="1">
    <source>
        <dbReference type="EMBL" id="TXG68017.1"/>
    </source>
</evidence>
<gene>
    <name evidence="1" type="ORF">EZV62_009292</name>
</gene>
<dbReference type="AlphaFoldDB" id="A0A5C7IF99"/>
<dbReference type="Proteomes" id="UP000323000">
    <property type="component" value="Chromosome 3"/>
</dbReference>
<evidence type="ECO:0000313" key="2">
    <source>
        <dbReference type="Proteomes" id="UP000323000"/>
    </source>
</evidence>
<name>A0A5C7IF99_9ROSI</name>
<dbReference type="PANTHER" id="PTHR34630:SF34">
    <property type="entry name" value="OS11G0245800 PROTEIN"/>
    <property type="match status" value="1"/>
</dbReference>
<evidence type="ECO:0008006" key="3">
    <source>
        <dbReference type="Google" id="ProtNLM"/>
    </source>
</evidence>